<dbReference type="Pfam" id="PF03073">
    <property type="entry name" value="TspO_MBR"/>
    <property type="match status" value="1"/>
</dbReference>
<dbReference type="Gene3D" id="1.20.1260.100">
    <property type="entry name" value="TspO/MBR protein"/>
    <property type="match status" value="1"/>
</dbReference>
<evidence type="ECO:0000313" key="8">
    <source>
        <dbReference type="Proteomes" id="UP000322214"/>
    </source>
</evidence>
<evidence type="ECO:0000256" key="4">
    <source>
        <dbReference type="ARBA" id="ARBA00022989"/>
    </source>
</evidence>
<dbReference type="PANTHER" id="PTHR10057:SF0">
    <property type="entry name" value="TRANSLOCATOR PROTEIN"/>
    <property type="match status" value="1"/>
</dbReference>
<evidence type="ECO:0000256" key="3">
    <source>
        <dbReference type="ARBA" id="ARBA00022692"/>
    </source>
</evidence>
<comment type="similarity">
    <text evidence="2">Belongs to the TspO/BZRP family.</text>
</comment>
<evidence type="ECO:0000256" key="1">
    <source>
        <dbReference type="ARBA" id="ARBA00004141"/>
    </source>
</evidence>
<dbReference type="PIRSF" id="PIRSF005859">
    <property type="entry name" value="PBR"/>
    <property type="match status" value="1"/>
</dbReference>
<dbReference type="RefSeq" id="WP_084416852.1">
    <property type="nucleotide sequence ID" value="NZ_CP042912.1"/>
</dbReference>
<dbReference type="GO" id="GO:0016020">
    <property type="term" value="C:membrane"/>
    <property type="evidence" value="ECO:0007669"/>
    <property type="project" value="UniProtKB-SubCell"/>
</dbReference>
<keyword evidence="3 6" id="KW-0812">Transmembrane</keyword>
<dbReference type="Proteomes" id="UP000322214">
    <property type="component" value="Chromosome"/>
</dbReference>
<dbReference type="KEGG" id="mff:MFFC18_48850"/>
<dbReference type="OrthoDB" id="9795496at2"/>
<protein>
    <submittedName>
        <fullName evidence="7">TspO/MBR family protein</fullName>
    </submittedName>
</protein>
<comment type="subcellular location">
    <subcellularLocation>
        <location evidence="1">Membrane</location>
        <topology evidence="1">Multi-pass membrane protein</topology>
    </subcellularLocation>
</comment>
<dbReference type="FunFam" id="1.20.1260.100:FF:000001">
    <property type="entry name" value="translocator protein 2"/>
    <property type="match status" value="1"/>
</dbReference>
<evidence type="ECO:0000256" key="5">
    <source>
        <dbReference type="ARBA" id="ARBA00023136"/>
    </source>
</evidence>
<keyword evidence="4 6" id="KW-1133">Transmembrane helix</keyword>
<dbReference type="InterPro" id="IPR038330">
    <property type="entry name" value="TspO/MBR-related_sf"/>
</dbReference>
<accession>A0A5B9PJR2</accession>
<reference evidence="7 8" key="1">
    <citation type="submission" date="2019-08" db="EMBL/GenBank/DDBJ databases">
        <title>Deep-cultivation of Planctomycetes and their phenomic and genomic characterization uncovers novel biology.</title>
        <authorList>
            <person name="Wiegand S."/>
            <person name="Jogler M."/>
            <person name="Boedeker C."/>
            <person name="Pinto D."/>
            <person name="Vollmers J."/>
            <person name="Rivas-Marin E."/>
            <person name="Kohn T."/>
            <person name="Peeters S.H."/>
            <person name="Heuer A."/>
            <person name="Rast P."/>
            <person name="Oberbeckmann S."/>
            <person name="Bunk B."/>
            <person name="Jeske O."/>
            <person name="Meyerdierks A."/>
            <person name="Storesund J.E."/>
            <person name="Kallscheuer N."/>
            <person name="Luecker S."/>
            <person name="Lage O.M."/>
            <person name="Pohl T."/>
            <person name="Merkel B.J."/>
            <person name="Hornburger P."/>
            <person name="Mueller R.-W."/>
            <person name="Bruemmer F."/>
            <person name="Labrenz M."/>
            <person name="Spormann A.M."/>
            <person name="Op den Camp H."/>
            <person name="Overmann J."/>
            <person name="Amann R."/>
            <person name="Jetten M.S.M."/>
            <person name="Mascher T."/>
            <person name="Medema M.H."/>
            <person name="Devos D.P."/>
            <person name="Kaster A.-K."/>
            <person name="Ovreas L."/>
            <person name="Rohde M."/>
            <person name="Galperin M.Y."/>
            <person name="Jogler C."/>
        </authorList>
    </citation>
    <scope>NUCLEOTIDE SEQUENCE [LARGE SCALE GENOMIC DNA]</scope>
    <source>
        <strain evidence="7 8">FC18</strain>
    </source>
</reference>
<keyword evidence="8" id="KW-1185">Reference proteome</keyword>
<feature type="transmembrane region" description="Helical" evidence="6">
    <location>
        <begin position="30"/>
        <end position="52"/>
    </location>
</feature>
<keyword evidence="5 6" id="KW-0472">Membrane</keyword>
<feature type="transmembrane region" description="Helical" evidence="6">
    <location>
        <begin position="105"/>
        <end position="127"/>
    </location>
</feature>
<feature type="transmembrane region" description="Helical" evidence="6">
    <location>
        <begin position="72"/>
        <end position="93"/>
    </location>
</feature>
<name>A0A5B9PJR2_9BACT</name>
<dbReference type="EMBL" id="CP042912">
    <property type="protein sequence ID" value="QEG24962.1"/>
    <property type="molecule type" value="Genomic_DNA"/>
</dbReference>
<gene>
    <name evidence="7" type="ORF">MFFC18_48850</name>
</gene>
<dbReference type="AlphaFoldDB" id="A0A5B9PJR2"/>
<dbReference type="PANTHER" id="PTHR10057">
    <property type="entry name" value="PERIPHERAL-TYPE BENZODIAZEPINE RECEPTOR"/>
    <property type="match status" value="1"/>
</dbReference>
<dbReference type="STRING" id="980251.GCA_001642875_04981"/>
<dbReference type="InterPro" id="IPR004307">
    <property type="entry name" value="TspO_MBR"/>
</dbReference>
<dbReference type="CDD" id="cd15904">
    <property type="entry name" value="TSPO_MBR"/>
    <property type="match status" value="1"/>
</dbReference>
<proteinExistence type="inferred from homology"/>
<feature type="transmembrane region" description="Helical" evidence="6">
    <location>
        <begin position="161"/>
        <end position="181"/>
    </location>
</feature>
<sequence length="187" mass="20988">MSETNNHPHLLSSDGTVGDVGTPWSLKRDILSLIIWIAIVAVVMLLGGIATGSSVTTWYPTLNKPSFNPPSWLFGPVWSALYMMMAVAAWLIWRKRGDVADRDAKRWFLIAFGVQLVLNLGWSVIFFGLRSPMWAFVEICVLWIAIATTVVLSFRQNRTSGFLLLPYLAWSSFALILNLAIVRLNFN</sequence>
<evidence type="ECO:0000256" key="2">
    <source>
        <dbReference type="ARBA" id="ARBA00007524"/>
    </source>
</evidence>
<evidence type="ECO:0000313" key="7">
    <source>
        <dbReference type="EMBL" id="QEG24962.1"/>
    </source>
</evidence>
<organism evidence="7 8">
    <name type="scientific">Mariniblastus fucicola</name>
    <dbReference type="NCBI Taxonomy" id="980251"/>
    <lineage>
        <taxon>Bacteria</taxon>
        <taxon>Pseudomonadati</taxon>
        <taxon>Planctomycetota</taxon>
        <taxon>Planctomycetia</taxon>
        <taxon>Pirellulales</taxon>
        <taxon>Pirellulaceae</taxon>
        <taxon>Mariniblastus</taxon>
    </lineage>
</organism>
<dbReference type="GO" id="GO:0033013">
    <property type="term" value="P:tetrapyrrole metabolic process"/>
    <property type="evidence" value="ECO:0007669"/>
    <property type="project" value="UniProtKB-ARBA"/>
</dbReference>
<feature type="transmembrane region" description="Helical" evidence="6">
    <location>
        <begin position="133"/>
        <end position="154"/>
    </location>
</feature>
<evidence type="ECO:0000256" key="6">
    <source>
        <dbReference type="SAM" id="Phobius"/>
    </source>
</evidence>